<evidence type="ECO:0000313" key="4">
    <source>
        <dbReference type="EMBL" id="QHS98187.1"/>
    </source>
</evidence>
<dbReference type="EMBL" id="MN739312">
    <property type="protein sequence ID" value="QHS98187.1"/>
    <property type="molecule type" value="Genomic_DNA"/>
</dbReference>
<proteinExistence type="predicted"/>
<keyword evidence="2" id="KW-1133">Transmembrane helix</keyword>
<feature type="transmembrane region" description="Helical" evidence="2">
    <location>
        <begin position="12"/>
        <end position="32"/>
    </location>
</feature>
<dbReference type="SUPFAM" id="SSF81324">
    <property type="entry name" value="Voltage-gated potassium channels"/>
    <property type="match status" value="1"/>
</dbReference>
<keyword evidence="2" id="KW-0472">Membrane</keyword>
<evidence type="ECO:0000256" key="2">
    <source>
        <dbReference type="SAM" id="Phobius"/>
    </source>
</evidence>
<feature type="compositionally biased region" description="Basic and acidic residues" evidence="1">
    <location>
        <begin position="80"/>
        <end position="97"/>
    </location>
</feature>
<reference evidence="4" key="1">
    <citation type="journal article" date="2020" name="Nature">
        <title>Giant virus diversity and host interactions through global metagenomics.</title>
        <authorList>
            <person name="Schulz F."/>
            <person name="Roux S."/>
            <person name="Paez-Espino D."/>
            <person name="Jungbluth S."/>
            <person name="Walsh D.A."/>
            <person name="Denef V.J."/>
            <person name="McMahon K.D."/>
            <person name="Konstantinidis K.T."/>
            <person name="Eloe-Fadrosh E.A."/>
            <person name="Kyrpides N.C."/>
            <person name="Woyke T."/>
        </authorList>
    </citation>
    <scope>NUCLEOTIDE SEQUENCE</scope>
    <source>
        <strain evidence="4">GVMAG-M-3300020182-84</strain>
    </source>
</reference>
<evidence type="ECO:0000259" key="3">
    <source>
        <dbReference type="Pfam" id="PF07885"/>
    </source>
</evidence>
<name>A0A6C0C0P5_9ZZZZ</name>
<dbReference type="Pfam" id="PF07885">
    <property type="entry name" value="Ion_trans_2"/>
    <property type="match status" value="1"/>
</dbReference>
<protein>
    <recommendedName>
        <fullName evidence="3">Potassium channel domain-containing protein</fullName>
    </recommendedName>
</protein>
<keyword evidence="2" id="KW-0812">Transmembrane</keyword>
<sequence>MKYPELIKFIRVNKIIILFLSCLFFTLLYTLIDDNHFKGLNQVKDITKDEIIKKEVEKDVEEVSKENFDNYDNYISKEMEKDKNIDESTKSTKKEVEQQELDPSQINPNIIQKIFNRLYFSISTGCLVGYGDIYPITNTSKILSIVQSLLTVSLILA</sequence>
<feature type="domain" description="Potassium channel" evidence="3">
    <location>
        <begin position="114"/>
        <end position="156"/>
    </location>
</feature>
<dbReference type="InterPro" id="IPR013099">
    <property type="entry name" value="K_chnl_dom"/>
</dbReference>
<dbReference type="Gene3D" id="1.10.287.70">
    <property type="match status" value="1"/>
</dbReference>
<feature type="region of interest" description="Disordered" evidence="1">
    <location>
        <begin position="80"/>
        <end position="100"/>
    </location>
</feature>
<organism evidence="4">
    <name type="scientific">viral metagenome</name>
    <dbReference type="NCBI Taxonomy" id="1070528"/>
    <lineage>
        <taxon>unclassified sequences</taxon>
        <taxon>metagenomes</taxon>
        <taxon>organismal metagenomes</taxon>
    </lineage>
</organism>
<dbReference type="AlphaFoldDB" id="A0A6C0C0P5"/>
<evidence type="ECO:0000256" key="1">
    <source>
        <dbReference type="SAM" id="MobiDB-lite"/>
    </source>
</evidence>
<accession>A0A6C0C0P5</accession>